<dbReference type="Pfam" id="PF11699">
    <property type="entry name" value="CENP-C_C"/>
    <property type="match status" value="1"/>
</dbReference>
<feature type="region of interest" description="Disordered" evidence="1">
    <location>
        <begin position="320"/>
        <end position="570"/>
    </location>
</feature>
<feature type="region of interest" description="Disordered" evidence="1">
    <location>
        <begin position="64"/>
        <end position="255"/>
    </location>
</feature>
<accession>A0A3B4EB14</accession>
<dbReference type="Gene3D" id="2.60.120.10">
    <property type="entry name" value="Jelly Rolls"/>
    <property type="match status" value="1"/>
</dbReference>
<feature type="region of interest" description="Disordered" evidence="1">
    <location>
        <begin position="630"/>
        <end position="812"/>
    </location>
</feature>
<feature type="compositionally biased region" description="Polar residues" evidence="1">
    <location>
        <begin position="750"/>
        <end position="761"/>
    </location>
</feature>
<feature type="region of interest" description="Disordered" evidence="1">
    <location>
        <begin position="585"/>
        <end position="617"/>
    </location>
</feature>
<evidence type="ECO:0000313" key="4">
    <source>
        <dbReference type="Proteomes" id="UP001501920"/>
    </source>
</evidence>
<organism evidence="3 4">
    <name type="scientific">Pygocentrus nattereri</name>
    <name type="common">Red-bellied piranha</name>
    <dbReference type="NCBI Taxonomy" id="42514"/>
    <lineage>
        <taxon>Eukaryota</taxon>
        <taxon>Metazoa</taxon>
        <taxon>Chordata</taxon>
        <taxon>Craniata</taxon>
        <taxon>Vertebrata</taxon>
        <taxon>Euteleostomi</taxon>
        <taxon>Actinopterygii</taxon>
        <taxon>Neopterygii</taxon>
        <taxon>Teleostei</taxon>
        <taxon>Ostariophysi</taxon>
        <taxon>Characiformes</taxon>
        <taxon>Characoidei</taxon>
        <taxon>Pygocentrus</taxon>
    </lineage>
</organism>
<name>A0A3B4EB14_PYGNA</name>
<dbReference type="InterPro" id="IPR014710">
    <property type="entry name" value="RmlC-like_jellyroll"/>
</dbReference>
<sequence>MDRKMMHLGRAKKQLRYFQTDEKTSCSLKIKDVFSLNDLDNIFDDLDSGSDSAMPQLSLLPKSDKIVEHGKEDSSPDLKISSPFGAEEPEALAPENPIQEDHLNGKESPFKEIAPIKTSSPIDLLPAEDGAGDIERPETSPILFGVEDEEPVRHDFSKSLPNQRSESREEFLKGGNESLVSPPTRLEFGKPATQDVVSVTRCMPAQSSNTTSQECQTSAPEAREESQIDGSPSLLFPVSAQNSHSEPLLKEQSKNQVPEVKLDVEVKESSFQQKLRNAFKPKTLWKQEARKPQARALSPLELEDDFMILEDDAPILFTIPKKANSSQKEKHALECVSAKPDDKKSPSQAESAAPKLEDEPGTAKTKKTKGKHGNTYSKGDKNTMTQATVEERNEPLMEVEEVVGDCEPSSVPEVNQDADLPDTGKWRRNNKAHIKLGKKNGKNYDQAIIPVEEPASKRKKPAKITGDTNNAQEEHASNAKKKPNKAKSIVKGGIPEGSAKLDKQINDDAALTDKQVPKQQEQEDKLHKTNEPLLQPTEQPDVQSTAPIKKADKRPASKRGTSKMVKKVQKTKECIKVKEIPVPESDVSAEGSVTAKRKRKPPGEWWLTTGKQNEGNTQVQEVAVQESLQVQKSNVKRKRKETRAISAQSTEEQESHSKTIKHVTLQKVGEKVKKSNNSTSDQKNPKVAGATQKTKSAASTQRQIQSKTPAPSVGEAVHEDVEQVSSKACGPPRRQTLSSGEKRVFEKLYTTDSQYGSTQKHPPSALHQPESLPVKRQRKPPCNWWEVPQSRGSVESSLSPPSSSPRKSKAQTALPCNVFDKVANVVSSQKTVVRAQKKNKINTIHTPKSAKSSLATFKAILASGKPESSTMRGFERRHKGRRNLLHSLEDQSEQSSENILSDQQHGSSHATFDVHPSGAIMDSFKARKTADARLSDGSNRASSGIGFKSGPSSMIELERFEETEDSDLPSSRIVPCIRHVPRVLLDCDLCGPPLRPIVLEREDWDNLCIWFAHLWPSSSKEGKVFSVISPDDFHWYSHGGRAMGHMVDLQNSTFSNGKILLGSYMKKPLQVDLHAVTVFNVASSCVRVEIDGVKMVYNSGETFMTPCGKFYSIHNICREPAVLWYHRMLPNGT</sequence>
<dbReference type="Ensembl" id="ENSPNAT00000022337.2">
    <property type="protein sequence ID" value="ENSPNAP00000032421.2"/>
    <property type="gene ID" value="ENSPNAG00000020338.2"/>
</dbReference>
<feature type="compositionally biased region" description="Basic and acidic residues" evidence="1">
    <location>
        <begin position="99"/>
        <end position="110"/>
    </location>
</feature>
<dbReference type="OMA" id="HSATTIF"/>
<feature type="region of interest" description="Disordered" evidence="1">
    <location>
        <begin position="888"/>
        <end position="914"/>
    </location>
</feature>
<feature type="domain" description="Mif2/CENP-C cupin" evidence="2">
    <location>
        <begin position="1049"/>
        <end position="1125"/>
    </location>
</feature>
<protein>
    <recommendedName>
        <fullName evidence="2">Mif2/CENP-C cupin domain-containing protein</fullName>
    </recommendedName>
</protein>
<feature type="compositionally biased region" description="Polar residues" evidence="1">
    <location>
        <begin position="893"/>
        <end position="910"/>
    </location>
</feature>
<proteinExistence type="predicted"/>
<feature type="compositionally biased region" description="Basic residues" evidence="1">
    <location>
        <begin position="426"/>
        <end position="441"/>
    </location>
</feature>
<keyword evidence="4" id="KW-1185">Reference proteome</keyword>
<feature type="compositionally biased region" description="Polar residues" evidence="1">
    <location>
        <begin position="374"/>
        <end position="388"/>
    </location>
</feature>
<dbReference type="AlphaFoldDB" id="A0A3B4EB14"/>
<reference evidence="3 4" key="1">
    <citation type="submission" date="2020-10" db="EMBL/GenBank/DDBJ databases">
        <title>Pygocentrus nattereri (red-bellied piranha) genome, fPygNat1, primary haplotype.</title>
        <authorList>
            <person name="Myers G."/>
            <person name="Meyer A."/>
            <person name="Karagic N."/>
            <person name="Pippel M."/>
            <person name="Winkler S."/>
            <person name="Tracey A."/>
            <person name="Wood J."/>
            <person name="Formenti G."/>
            <person name="Howe K."/>
            <person name="Fedrigo O."/>
            <person name="Jarvis E.D."/>
        </authorList>
    </citation>
    <scope>NUCLEOTIDE SEQUENCE [LARGE SCALE GENOMIC DNA]</scope>
</reference>
<feature type="compositionally biased region" description="Basic and acidic residues" evidence="1">
    <location>
        <begin position="64"/>
        <end position="76"/>
    </location>
</feature>
<feature type="compositionally biased region" description="Polar residues" evidence="1">
    <location>
        <begin position="536"/>
        <end position="546"/>
    </location>
</feature>
<feature type="compositionally biased region" description="Basic and acidic residues" evidence="1">
    <location>
        <begin position="327"/>
        <end position="345"/>
    </location>
</feature>
<feature type="compositionally biased region" description="Basic residues" evidence="1">
    <location>
        <begin position="556"/>
        <end position="569"/>
    </location>
</feature>
<dbReference type="GeneTree" id="ENSGT01140000282920"/>
<evidence type="ECO:0000313" key="3">
    <source>
        <dbReference type="Ensembl" id="ENSPNAP00000032421.2"/>
    </source>
</evidence>
<feature type="compositionally biased region" description="Polar residues" evidence="1">
    <location>
        <begin position="205"/>
        <end position="219"/>
    </location>
</feature>
<dbReference type="Proteomes" id="UP001501920">
    <property type="component" value="Chromosome 24"/>
</dbReference>
<feature type="compositionally biased region" description="Polar residues" evidence="1">
    <location>
        <begin position="691"/>
        <end position="709"/>
    </location>
</feature>
<feature type="compositionally biased region" description="Low complexity" evidence="1">
    <location>
        <begin position="790"/>
        <end position="805"/>
    </location>
</feature>
<feature type="compositionally biased region" description="Basic and acidic residues" evidence="1">
    <location>
        <begin position="520"/>
        <end position="530"/>
    </location>
</feature>
<reference evidence="3" key="2">
    <citation type="submission" date="2025-08" db="UniProtKB">
        <authorList>
            <consortium name="Ensembl"/>
        </authorList>
    </citation>
    <scope>IDENTIFICATION</scope>
</reference>
<reference evidence="3" key="3">
    <citation type="submission" date="2025-09" db="UniProtKB">
        <authorList>
            <consortium name="Ensembl"/>
        </authorList>
    </citation>
    <scope>IDENTIFICATION</scope>
</reference>
<dbReference type="STRING" id="42514.ENSPNAP00000032421"/>
<evidence type="ECO:0000259" key="2">
    <source>
        <dbReference type="Pfam" id="PF11699"/>
    </source>
</evidence>
<dbReference type="InterPro" id="IPR025974">
    <property type="entry name" value="Mif2/CENP-C_cupin"/>
</dbReference>
<gene>
    <name evidence="3" type="primary">BBX</name>
</gene>
<evidence type="ECO:0000256" key="1">
    <source>
        <dbReference type="SAM" id="MobiDB-lite"/>
    </source>
</evidence>